<dbReference type="AlphaFoldDB" id="A0A8J2L856"/>
<feature type="compositionally biased region" description="Polar residues" evidence="6">
    <location>
        <begin position="327"/>
        <end position="338"/>
    </location>
</feature>
<dbReference type="PANTHER" id="PTHR31815:SF1">
    <property type="entry name" value="TRANSMEMBRANE PROTEIN 200C"/>
    <property type="match status" value="1"/>
</dbReference>
<keyword evidence="3" id="KW-0812">Transmembrane</keyword>
<name>A0A8J2L856_9HEXA</name>
<accession>A0A8J2L856</accession>
<proteinExistence type="inferred from homology"/>
<dbReference type="OrthoDB" id="9994280at2759"/>
<protein>
    <submittedName>
        <fullName evidence="7">Uncharacterized protein</fullName>
    </submittedName>
</protein>
<evidence type="ECO:0000256" key="4">
    <source>
        <dbReference type="ARBA" id="ARBA00022989"/>
    </source>
</evidence>
<keyword evidence="8" id="KW-1185">Reference proteome</keyword>
<gene>
    <name evidence="7" type="ORF">AFUS01_LOCUS39825</name>
</gene>
<keyword evidence="4" id="KW-1133">Transmembrane helix</keyword>
<dbReference type="GO" id="GO:0016020">
    <property type="term" value="C:membrane"/>
    <property type="evidence" value="ECO:0007669"/>
    <property type="project" value="UniProtKB-SubCell"/>
</dbReference>
<feature type="compositionally biased region" description="Polar residues" evidence="6">
    <location>
        <begin position="305"/>
        <end position="319"/>
    </location>
</feature>
<sequence length="527" mass="56577">MLYKTDPKLPGSTNRIMYIDEYLTPGVFTGQTENIPEESPVKADVSCDLKFFVRTDPFNTISAGPITSKGGFVQLNAFIFVLGFHADGILDSGNNNMTSVSRSYIYNDSRTAVKFSKLSHAGPIVMGIGGFIIVATCVLTFEARDSAAKVGPAAYSGGRTSTAMYSSAYRARSRSLDVRSVASQTMGEMSNSSNAALHIFDKKALMETFKKFSRTIRTGSTSTEDQFHRSPSAPSLLAVDGQGQSSASTSRRALVLPKTKRAAPSLKHLRQTMSVDYTTSPFMVPGTSAGASKSSLLNVSGRAGASTSGHSSSQTQMSENEGRSHTRLTASHSSQSGGLSCPRGRYGRGSSTASAENYSGACLNGDEEMPKASRTRLSASSAEIPHNSRRVSLPFGQTHYPGHRSMNLNVHFQPTTVESHLPFVVVTPNTAPGSSIEALTCSSTSLRVISPLPNQRSEDSSFDRISVKSDRSCGGRSPMPGGRPRLRTELSCRPTLMRQSGIDHSEIISVTDSDDEFILEEEPEIEV</sequence>
<evidence type="ECO:0000256" key="1">
    <source>
        <dbReference type="ARBA" id="ARBA00004141"/>
    </source>
</evidence>
<feature type="region of interest" description="Disordered" evidence="6">
    <location>
        <begin position="299"/>
        <end position="356"/>
    </location>
</feature>
<comment type="caution">
    <text evidence="7">The sequence shown here is derived from an EMBL/GenBank/DDBJ whole genome shotgun (WGS) entry which is preliminary data.</text>
</comment>
<dbReference type="Proteomes" id="UP000708208">
    <property type="component" value="Unassembled WGS sequence"/>
</dbReference>
<dbReference type="InterPro" id="IPR018787">
    <property type="entry name" value="DUF2371_TMEM200"/>
</dbReference>
<evidence type="ECO:0000313" key="8">
    <source>
        <dbReference type="Proteomes" id="UP000708208"/>
    </source>
</evidence>
<comment type="similarity">
    <text evidence="2">Belongs to the TMEM200 family.</text>
</comment>
<dbReference type="PANTHER" id="PTHR31815">
    <property type="entry name" value="AGAP005329-PA"/>
    <property type="match status" value="1"/>
</dbReference>
<feature type="compositionally biased region" description="Low complexity" evidence="6">
    <location>
        <begin position="474"/>
        <end position="483"/>
    </location>
</feature>
<feature type="compositionally biased region" description="Polar residues" evidence="6">
    <location>
        <begin position="242"/>
        <end position="251"/>
    </location>
</feature>
<evidence type="ECO:0000256" key="6">
    <source>
        <dbReference type="SAM" id="MobiDB-lite"/>
    </source>
</evidence>
<dbReference type="EMBL" id="CAJVCH010553724">
    <property type="protein sequence ID" value="CAG7829997.1"/>
    <property type="molecule type" value="Genomic_DNA"/>
</dbReference>
<comment type="subcellular location">
    <subcellularLocation>
        <location evidence="1">Membrane</location>
        <topology evidence="1">Multi-pass membrane protein</topology>
    </subcellularLocation>
</comment>
<feature type="region of interest" description="Disordered" evidence="6">
    <location>
        <begin position="467"/>
        <end position="488"/>
    </location>
</feature>
<organism evidence="7 8">
    <name type="scientific">Allacma fusca</name>
    <dbReference type="NCBI Taxonomy" id="39272"/>
    <lineage>
        <taxon>Eukaryota</taxon>
        <taxon>Metazoa</taxon>
        <taxon>Ecdysozoa</taxon>
        <taxon>Arthropoda</taxon>
        <taxon>Hexapoda</taxon>
        <taxon>Collembola</taxon>
        <taxon>Symphypleona</taxon>
        <taxon>Sminthuridae</taxon>
        <taxon>Allacma</taxon>
    </lineage>
</organism>
<evidence type="ECO:0000256" key="5">
    <source>
        <dbReference type="ARBA" id="ARBA00023136"/>
    </source>
</evidence>
<reference evidence="7" key="1">
    <citation type="submission" date="2021-06" db="EMBL/GenBank/DDBJ databases">
        <authorList>
            <person name="Hodson N. C."/>
            <person name="Mongue J. A."/>
            <person name="Jaron S. K."/>
        </authorList>
    </citation>
    <scope>NUCLEOTIDE SEQUENCE</scope>
</reference>
<evidence type="ECO:0000256" key="2">
    <source>
        <dbReference type="ARBA" id="ARBA00005308"/>
    </source>
</evidence>
<evidence type="ECO:0000256" key="3">
    <source>
        <dbReference type="ARBA" id="ARBA00022692"/>
    </source>
</evidence>
<evidence type="ECO:0000313" key="7">
    <source>
        <dbReference type="EMBL" id="CAG7829997.1"/>
    </source>
</evidence>
<keyword evidence="5" id="KW-0472">Membrane</keyword>
<feature type="region of interest" description="Disordered" evidence="6">
    <location>
        <begin position="219"/>
        <end position="262"/>
    </location>
</feature>